<dbReference type="SUPFAM" id="SSF57625">
    <property type="entry name" value="Invertebrate chitin-binding proteins"/>
    <property type="match status" value="1"/>
</dbReference>
<dbReference type="Gene3D" id="2.170.140.10">
    <property type="entry name" value="Chitin binding domain"/>
    <property type="match status" value="1"/>
</dbReference>
<dbReference type="GO" id="GO:0008061">
    <property type="term" value="F:chitin binding"/>
    <property type="evidence" value="ECO:0007669"/>
    <property type="project" value="InterPro"/>
</dbReference>
<dbReference type="InParanoid" id="K1PI64"/>
<evidence type="ECO:0000256" key="1">
    <source>
        <dbReference type="SAM" id="MobiDB-lite"/>
    </source>
</evidence>
<protein>
    <submittedName>
        <fullName evidence="2">Uncharacterized protein</fullName>
    </submittedName>
</protein>
<dbReference type="InterPro" id="IPR002557">
    <property type="entry name" value="Chitin-bd_dom"/>
</dbReference>
<dbReference type="PROSITE" id="PS50940">
    <property type="entry name" value="CHIT_BIND_II"/>
    <property type="match status" value="1"/>
</dbReference>
<sequence>MFMYSNPVVAIIGKTSVEGIEGGLDTDDVNEVDLFKVEELWLSPPMTSESERAVVPSHVPSQSPGPSHALPDSPAATPTLPKSPSHGEHLQMKKNKCAVKRKRTAEDVYDLQCQVLEQEMEKNKLEIEKTQLQIDLLRSLNAGVAPGGRSALAELFTSLSRYFRLQCKLSHCPPCGASYPKCEGKRNGLYIALESGLTNRYMICKDGRTVHVGHCNGDKIWGGQTFPYNGKCTHIYALPTDFFDVGRLPSCKGQLNGNYKFPDRPCDAYYRCEDGVSSPVKCPSNTIFDSVTQTCKEGGKCVV</sequence>
<dbReference type="InterPro" id="IPR036508">
    <property type="entry name" value="Chitin-bd_dom_sf"/>
</dbReference>
<accession>K1PI64</accession>
<reference evidence="2" key="1">
    <citation type="journal article" date="2012" name="Nature">
        <title>The oyster genome reveals stress adaptation and complexity of shell formation.</title>
        <authorList>
            <person name="Zhang G."/>
            <person name="Fang X."/>
            <person name="Guo X."/>
            <person name="Li L."/>
            <person name="Luo R."/>
            <person name="Xu F."/>
            <person name="Yang P."/>
            <person name="Zhang L."/>
            <person name="Wang X."/>
            <person name="Qi H."/>
            <person name="Xiong Z."/>
            <person name="Que H."/>
            <person name="Xie Y."/>
            <person name="Holland P.W."/>
            <person name="Paps J."/>
            <person name="Zhu Y."/>
            <person name="Wu F."/>
            <person name="Chen Y."/>
            <person name="Wang J."/>
            <person name="Peng C."/>
            <person name="Meng J."/>
            <person name="Yang L."/>
            <person name="Liu J."/>
            <person name="Wen B."/>
            <person name="Zhang N."/>
            <person name="Huang Z."/>
            <person name="Zhu Q."/>
            <person name="Feng Y."/>
            <person name="Mount A."/>
            <person name="Hedgecock D."/>
            <person name="Xu Z."/>
            <person name="Liu Y."/>
            <person name="Domazet-Loso T."/>
            <person name="Du Y."/>
            <person name="Sun X."/>
            <person name="Zhang S."/>
            <person name="Liu B."/>
            <person name="Cheng P."/>
            <person name="Jiang X."/>
            <person name="Li J."/>
            <person name="Fan D."/>
            <person name="Wang W."/>
            <person name="Fu W."/>
            <person name="Wang T."/>
            <person name="Wang B."/>
            <person name="Zhang J."/>
            <person name="Peng Z."/>
            <person name="Li Y."/>
            <person name="Li N."/>
            <person name="Wang J."/>
            <person name="Chen M."/>
            <person name="He Y."/>
            <person name="Tan F."/>
            <person name="Song X."/>
            <person name="Zheng Q."/>
            <person name="Huang R."/>
            <person name="Yang H."/>
            <person name="Du X."/>
            <person name="Chen L."/>
            <person name="Yang M."/>
            <person name="Gaffney P.M."/>
            <person name="Wang S."/>
            <person name="Luo L."/>
            <person name="She Z."/>
            <person name="Ming Y."/>
            <person name="Huang W."/>
            <person name="Zhang S."/>
            <person name="Huang B."/>
            <person name="Zhang Y."/>
            <person name="Qu T."/>
            <person name="Ni P."/>
            <person name="Miao G."/>
            <person name="Wang J."/>
            <person name="Wang Q."/>
            <person name="Steinberg C.E."/>
            <person name="Wang H."/>
            <person name="Li N."/>
            <person name="Qian L."/>
            <person name="Zhang G."/>
            <person name="Li Y."/>
            <person name="Yang H."/>
            <person name="Liu X."/>
            <person name="Wang J."/>
            <person name="Yin Y."/>
            <person name="Wang J."/>
        </authorList>
    </citation>
    <scope>NUCLEOTIDE SEQUENCE [LARGE SCALE GENOMIC DNA]</scope>
    <source>
        <strain evidence="2">05x7-T-G4-1.051#20</strain>
    </source>
</reference>
<evidence type="ECO:0000313" key="2">
    <source>
        <dbReference type="EMBL" id="EKC21263.1"/>
    </source>
</evidence>
<feature type="region of interest" description="Disordered" evidence="1">
    <location>
        <begin position="47"/>
        <end position="94"/>
    </location>
</feature>
<dbReference type="EMBL" id="JH816621">
    <property type="protein sequence ID" value="EKC21263.1"/>
    <property type="molecule type" value="Genomic_DNA"/>
</dbReference>
<name>K1PI64_MAGGI</name>
<gene>
    <name evidence="2" type="ORF">CGI_10004230</name>
</gene>
<dbReference type="GO" id="GO:0005576">
    <property type="term" value="C:extracellular region"/>
    <property type="evidence" value="ECO:0007669"/>
    <property type="project" value="InterPro"/>
</dbReference>
<dbReference type="Pfam" id="PF01607">
    <property type="entry name" value="CBM_14"/>
    <property type="match status" value="1"/>
</dbReference>
<dbReference type="AlphaFoldDB" id="K1PI64"/>
<dbReference type="SMART" id="SM00494">
    <property type="entry name" value="ChtBD2"/>
    <property type="match status" value="1"/>
</dbReference>
<proteinExistence type="predicted"/>
<organism evidence="2">
    <name type="scientific">Magallana gigas</name>
    <name type="common">Pacific oyster</name>
    <name type="synonym">Crassostrea gigas</name>
    <dbReference type="NCBI Taxonomy" id="29159"/>
    <lineage>
        <taxon>Eukaryota</taxon>
        <taxon>Metazoa</taxon>
        <taxon>Spiralia</taxon>
        <taxon>Lophotrochozoa</taxon>
        <taxon>Mollusca</taxon>
        <taxon>Bivalvia</taxon>
        <taxon>Autobranchia</taxon>
        <taxon>Pteriomorphia</taxon>
        <taxon>Ostreida</taxon>
        <taxon>Ostreoidea</taxon>
        <taxon>Ostreidae</taxon>
        <taxon>Magallana</taxon>
    </lineage>
</organism>
<dbReference type="HOGENOM" id="CLU_919047_0_0_1"/>